<feature type="transmembrane region" description="Helical" evidence="1">
    <location>
        <begin position="102"/>
        <end position="124"/>
    </location>
</feature>
<name>A0A2J0LFG9_9BACT</name>
<dbReference type="AlphaFoldDB" id="A0A2J0LFG9"/>
<evidence type="ECO:0000259" key="2">
    <source>
        <dbReference type="Pfam" id="PF13464"/>
    </source>
</evidence>
<reference evidence="3 4" key="1">
    <citation type="submission" date="2017-09" db="EMBL/GenBank/DDBJ databases">
        <title>Depth-based differentiation of microbial function through sediment-hosted aquifers and enrichment of novel symbionts in the deep terrestrial subsurface.</title>
        <authorList>
            <person name="Probst A.J."/>
            <person name="Ladd B."/>
            <person name="Jarett J.K."/>
            <person name="Geller-Mcgrath D.E."/>
            <person name="Sieber C.M."/>
            <person name="Emerson J.B."/>
            <person name="Anantharaman K."/>
            <person name="Thomas B.C."/>
            <person name="Malmstrom R."/>
            <person name="Stieglmeier M."/>
            <person name="Klingl A."/>
            <person name="Woyke T."/>
            <person name="Ryan C.M."/>
            <person name="Banfield J.F."/>
        </authorList>
    </citation>
    <scope>NUCLEOTIDE SEQUENCE [LARGE SCALE GENOMIC DNA]</scope>
    <source>
        <strain evidence="3">CG12_big_fil_rev_8_21_14_0_65_43_15</strain>
    </source>
</reference>
<evidence type="ECO:0000256" key="1">
    <source>
        <dbReference type="SAM" id="Phobius"/>
    </source>
</evidence>
<keyword evidence="1" id="KW-0472">Membrane</keyword>
<dbReference type="GO" id="GO:0003677">
    <property type="term" value="F:DNA binding"/>
    <property type="evidence" value="ECO:0007669"/>
    <property type="project" value="InterPro"/>
</dbReference>
<protein>
    <recommendedName>
        <fullName evidence="2">Cytoskeleton protein RodZ-like C-terminal domain-containing protein</fullName>
    </recommendedName>
</protein>
<evidence type="ECO:0000313" key="3">
    <source>
        <dbReference type="EMBL" id="PIW66591.1"/>
    </source>
</evidence>
<dbReference type="Pfam" id="PF13413">
    <property type="entry name" value="HTH_25"/>
    <property type="match status" value="1"/>
</dbReference>
<accession>A0A2J0LFG9</accession>
<dbReference type="InterPro" id="IPR010982">
    <property type="entry name" value="Lambda_DNA-bd_dom_sf"/>
</dbReference>
<feature type="domain" description="Cytoskeleton protein RodZ-like C-terminal" evidence="2">
    <location>
        <begin position="178"/>
        <end position="237"/>
    </location>
</feature>
<gene>
    <name evidence="3" type="ORF">COW11_02505</name>
</gene>
<dbReference type="Gene3D" id="1.10.260.40">
    <property type="entry name" value="lambda repressor-like DNA-binding domains"/>
    <property type="match status" value="1"/>
</dbReference>
<evidence type="ECO:0000313" key="4">
    <source>
        <dbReference type="Proteomes" id="UP000231267"/>
    </source>
</evidence>
<dbReference type="InterPro" id="IPR025194">
    <property type="entry name" value="RodZ-like_C"/>
</dbReference>
<dbReference type="InterPro" id="IPR050400">
    <property type="entry name" value="Bact_Cytoskel_RodZ"/>
</dbReference>
<dbReference type="PANTHER" id="PTHR34475:SF1">
    <property type="entry name" value="CYTOSKELETON PROTEIN RODZ"/>
    <property type="match status" value="1"/>
</dbReference>
<sequence>MTAGSQLRQARLNKGVSLKDASSKTKIQEKFLEALESDNFSVLPNIVYLKGFIRKYSEFLGLDPDKMLSLLDDKTETRQKQEIIIEDKKLPPVNTEKYFRKILIAVTGFFVAIGLVMLLVSFIGKGISSIKKQRPRPQAAARPKPLKKQQKKAVKQEAVVAKKPQPVVKEALSLDLYIAAKKSCYVSVKADQRLLFEGFLLVGASEQWKAKNMFELGISDGSAVEVMVNGKKIGQASKGVRNDLIITKDGIRHR</sequence>
<organism evidence="3 4">
    <name type="scientific">Candidatus Taenaricola geysiri</name>
    <dbReference type="NCBI Taxonomy" id="1974752"/>
    <lineage>
        <taxon>Bacteria</taxon>
        <taxon>Pseudomonadati</taxon>
        <taxon>Candidatus Omnitrophota</taxon>
        <taxon>Candidatus Taenaricola</taxon>
    </lineage>
</organism>
<keyword evidence="1" id="KW-1133">Transmembrane helix</keyword>
<comment type="caution">
    <text evidence="3">The sequence shown here is derived from an EMBL/GenBank/DDBJ whole genome shotgun (WGS) entry which is preliminary data.</text>
</comment>
<keyword evidence="1" id="KW-0812">Transmembrane</keyword>
<dbReference type="Pfam" id="PF13464">
    <property type="entry name" value="RodZ_C"/>
    <property type="match status" value="1"/>
</dbReference>
<dbReference type="PANTHER" id="PTHR34475">
    <property type="match status" value="1"/>
</dbReference>
<dbReference type="EMBL" id="PFGP01000054">
    <property type="protein sequence ID" value="PIW66591.1"/>
    <property type="molecule type" value="Genomic_DNA"/>
</dbReference>
<dbReference type="Proteomes" id="UP000231267">
    <property type="component" value="Unassembled WGS sequence"/>
</dbReference>
<proteinExistence type="predicted"/>